<keyword evidence="1" id="KW-0472">Membrane</keyword>
<keyword evidence="1" id="KW-1133">Transmembrane helix</keyword>
<keyword evidence="3" id="KW-1185">Reference proteome</keyword>
<feature type="transmembrane region" description="Helical" evidence="1">
    <location>
        <begin position="49"/>
        <end position="71"/>
    </location>
</feature>
<dbReference type="OrthoDB" id="7906671at2"/>
<dbReference type="Proteomes" id="UP000035762">
    <property type="component" value="Unassembled WGS sequence"/>
</dbReference>
<feature type="transmembrane region" description="Helical" evidence="1">
    <location>
        <begin position="80"/>
        <end position="98"/>
    </location>
</feature>
<dbReference type="STRING" id="1035.BN961_03589"/>
<keyword evidence="1" id="KW-0812">Transmembrane</keyword>
<evidence type="ECO:0008006" key="4">
    <source>
        <dbReference type="Google" id="ProtNLM"/>
    </source>
</evidence>
<evidence type="ECO:0000313" key="3">
    <source>
        <dbReference type="Proteomes" id="UP000035762"/>
    </source>
</evidence>
<organism evidence="2 3">
    <name type="scientific">Afipia felis</name>
    <name type="common">Cat scratch disease bacillus</name>
    <dbReference type="NCBI Taxonomy" id="1035"/>
    <lineage>
        <taxon>Bacteria</taxon>
        <taxon>Pseudomonadati</taxon>
        <taxon>Pseudomonadota</taxon>
        <taxon>Alphaproteobacteria</taxon>
        <taxon>Hyphomicrobiales</taxon>
        <taxon>Nitrobacteraceae</taxon>
        <taxon>Afipia</taxon>
    </lineage>
</organism>
<feature type="transmembrane region" description="Helical" evidence="1">
    <location>
        <begin position="7"/>
        <end position="29"/>
    </location>
</feature>
<evidence type="ECO:0000256" key="1">
    <source>
        <dbReference type="SAM" id="Phobius"/>
    </source>
</evidence>
<gene>
    <name evidence="2" type="ORF">BN961_03589</name>
</gene>
<name>A0A090MUT9_AFIFE</name>
<accession>A0A090MUT9</accession>
<reference evidence="2 3" key="1">
    <citation type="journal article" date="2014" name="Genome Announc.">
        <title>Genome Sequence of Afipia felis Strain 76713, Isolated in Hospital Water Using an Amoeba Co-Culture Procedure.</title>
        <authorList>
            <person name="Benamar S."/>
            <person name="La Scola B."/>
            <person name="Croce O."/>
        </authorList>
    </citation>
    <scope>NUCLEOTIDE SEQUENCE [LARGE SCALE GENOMIC DNA]</scope>
    <source>
        <strain evidence="2 3">76713</strain>
    </source>
</reference>
<dbReference type="RefSeq" id="WP_009338478.1">
    <property type="nucleotide sequence ID" value="NZ_CCAZ020000002.1"/>
</dbReference>
<evidence type="ECO:0000313" key="2">
    <source>
        <dbReference type="EMBL" id="CEG10152.1"/>
    </source>
</evidence>
<comment type="caution">
    <text evidence="2">The sequence shown here is derived from an EMBL/GenBank/DDBJ whole genome shotgun (WGS) entry which is preliminary data.</text>
</comment>
<protein>
    <recommendedName>
        <fullName evidence="4">Lipoprotein</fullName>
    </recommendedName>
</protein>
<feature type="transmembrane region" description="Helical" evidence="1">
    <location>
        <begin position="118"/>
        <end position="134"/>
    </location>
</feature>
<dbReference type="AlphaFoldDB" id="A0A090MUT9"/>
<sequence length="160" mass="17113">MALIGRLFATFFGFLAACFVAGAVVVYALLFPEMDLQTLDIDSGTVNVIFGIGFMLISGFALLPALIAVLVTEAFSIRHILAYAIFGALAGLGCYLAFIPFDTVTMTFEGIVRRHAEVMVGAGILGGVVYWLIAGRNAGAWRERPSPSFPPSTRSDSQAR</sequence>
<dbReference type="PROSITE" id="PS51257">
    <property type="entry name" value="PROKAR_LIPOPROTEIN"/>
    <property type="match status" value="1"/>
</dbReference>
<proteinExistence type="predicted"/>
<dbReference type="EMBL" id="CCAZ020000002">
    <property type="protein sequence ID" value="CEG10152.1"/>
    <property type="molecule type" value="Genomic_DNA"/>
</dbReference>